<keyword evidence="2" id="KW-1185">Reference proteome</keyword>
<accession>A0A7S5UUP1</accession>
<name>A0A7S5UUP1_9CAUD</name>
<evidence type="ECO:0000313" key="1">
    <source>
        <dbReference type="EMBL" id="QIG70518.1"/>
    </source>
</evidence>
<gene>
    <name evidence="1" type="ORF">EVB89_055</name>
</gene>
<evidence type="ECO:0000313" key="2">
    <source>
        <dbReference type="Proteomes" id="UP000617684"/>
    </source>
</evidence>
<dbReference type="Proteomes" id="UP000617684">
    <property type="component" value="Segment"/>
</dbReference>
<reference evidence="1" key="1">
    <citation type="submission" date="2020-01" db="EMBL/GenBank/DDBJ databases">
        <title>Patterns of diversity and host range of bacteriophage communities associated with bean-nodulatin bacteria.</title>
        <authorList>
            <person name="Vann Cauwenberghe J."/>
            <person name="Santamaria R.I."/>
            <person name="Bustos P."/>
            <person name="Juarez S."/>
            <person name="Gonzalez V."/>
        </authorList>
    </citation>
    <scope>NUCLEOTIDE SEQUENCE</scope>
</reference>
<dbReference type="EMBL" id="MN988517">
    <property type="protein sequence ID" value="QIG70518.1"/>
    <property type="molecule type" value="Genomic_DNA"/>
</dbReference>
<protein>
    <submittedName>
        <fullName evidence="1">Uncharacterized protein</fullName>
    </submittedName>
</protein>
<organism evidence="1 2">
    <name type="scientific">Rhizobium phage RHph_N38</name>
    <dbReference type="NCBI Taxonomy" id="2509750"/>
    <lineage>
        <taxon>Viruses</taxon>
        <taxon>Duplodnaviria</taxon>
        <taxon>Heunggongvirae</taxon>
        <taxon>Uroviricota</taxon>
        <taxon>Caudoviricetes</taxon>
        <taxon>Schitoviridae</taxon>
        <taxon>Demetervirinae</taxon>
        <taxon>Cyamitesvirus</taxon>
        <taxon>Cyamitesvirus N38</taxon>
    </lineage>
</organism>
<proteinExistence type="predicted"/>
<sequence>MTDNNNTKKLAKIVNLLNFDWKMRPHLINRITQTEKVTVFDEAGQPTEKEVEFYISTETMSKLCKILREQVGLPEVISNEQRK</sequence>